<feature type="region of interest" description="Disordered" evidence="1">
    <location>
        <begin position="156"/>
        <end position="181"/>
    </location>
</feature>
<protein>
    <submittedName>
        <fullName evidence="3">DPP1</fullName>
        <ecNumber evidence="3">3.1.3.4</ecNumber>
        <ecNumber evidence="3">3.1.3.81</ecNumber>
    </submittedName>
</protein>
<keyword evidence="2" id="KW-0812">Transmembrane</keyword>
<dbReference type="EMBL" id="CAJPWZ010001029">
    <property type="protein sequence ID" value="CAG2205676.1"/>
    <property type="molecule type" value="Genomic_DNA"/>
</dbReference>
<dbReference type="InterPro" id="IPR036938">
    <property type="entry name" value="PAP2/HPO_sf"/>
</dbReference>
<feature type="transmembrane region" description="Helical" evidence="2">
    <location>
        <begin position="10"/>
        <end position="27"/>
    </location>
</feature>
<dbReference type="GO" id="GO:0046839">
    <property type="term" value="P:phospholipid dephosphorylation"/>
    <property type="evidence" value="ECO:0007669"/>
    <property type="project" value="TreeGrafter"/>
</dbReference>
<sequence>MTVVNKSQKLAAEIGVRLFLFVFFYISDDATPYFRKIQPEEFWLYRFPRTPSFYPGYLLWITILGVPTIVATVYFIKHRDKTDWQQAILGVVLSIYLTASVTNCIKLAVGRPRPDFLERCFPDGKISNDLKCTGNAADIIQGYKSQCNEPESEISIQSSETCNTESPPKFTSNTESQPTVSCSTESQPTVSCSTESQPTVSCSTESQPTVSCSTESQPAVSCSTESQPAVSCSTESQPTVFIGTETHTMVTGRTETLQSLKFEKDDIAINRLENLFPNFEGIHYYHTCLKKNCSELCQQIEQKKINLFIHG</sequence>
<dbReference type="EC" id="3.1.3.4" evidence="3"/>
<evidence type="ECO:0000313" key="3">
    <source>
        <dbReference type="EMBL" id="CAG2205676.1"/>
    </source>
</evidence>
<dbReference type="AlphaFoldDB" id="A0A8S3RFW5"/>
<dbReference type="GO" id="GO:0016020">
    <property type="term" value="C:membrane"/>
    <property type="evidence" value="ECO:0007669"/>
    <property type="project" value="TreeGrafter"/>
</dbReference>
<dbReference type="PANTHER" id="PTHR10165">
    <property type="entry name" value="LIPID PHOSPHATE PHOSPHATASE"/>
    <property type="match status" value="1"/>
</dbReference>
<keyword evidence="2" id="KW-0472">Membrane</keyword>
<reference evidence="3" key="1">
    <citation type="submission" date="2021-03" db="EMBL/GenBank/DDBJ databases">
        <authorList>
            <person name="Bekaert M."/>
        </authorList>
    </citation>
    <scope>NUCLEOTIDE SEQUENCE</scope>
</reference>
<dbReference type="GO" id="GO:0008195">
    <property type="term" value="F:phosphatidate phosphatase activity"/>
    <property type="evidence" value="ECO:0007669"/>
    <property type="project" value="UniProtKB-EC"/>
</dbReference>
<dbReference type="InterPro" id="IPR043216">
    <property type="entry name" value="PAP-like"/>
</dbReference>
<feature type="compositionally biased region" description="Polar residues" evidence="1">
    <location>
        <begin position="161"/>
        <end position="181"/>
    </location>
</feature>
<keyword evidence="3" id="KW-0378">Hydrolase</keyword>
<keyword evidence="2" id="KW-1133">Transmembrane helix</keyword>
<gene>
    <name evidence="3" type="ORF">MEDL_20156</name>
</gene>
<organism evidence="3 4">
    <name type="scientific">Mytilus edulis</name>
    <name type="common">Blue mussel</name>
    <dbReference type="NCBI Taxonomy" id="6550"/>
    <lineage>
        <taxon>Eukaryota</taxon>
        <taxon>Metazoa</taxon>
        <taxon>Spiralia</taxon>
        <taxon>Lophotrochozoa</taxon>
        <taxon>Mollusca</taxon>
        <taxon>Bivalvia</taxon>
        <taxon>Autobranchia</taxon>
        <taxon>Pteriomorphia</taxon>
        <taxon>Mytilida</taxon>
        <taxon>Mytiloidea</taxon>
        <taxon>Mytilidae</taxon>
        <taxon>Mytilinae</taxon>
        <taxon>Mytilus</taxon>
    </lineage>
</organism>
<dbReference type="PANTHER" id="PTHR10165:SF35">
    <property type="entry name" value="RE23632P"/>
    <property type="match status" value="1"/>
</dbReference>
<dbReference type="Gene3D" id="1.20.144.10">
    <property type="entry name" value="Phosphatidic acid phosphatase type 2/haloperoxidase"/>
    <property type="match status" value="1"/>
</dbReference>
<dbReference type="EC" id="3.1.3.81" evidence="3"/>
<comment type="caution">
    <text evidence="3">The sequence shown here is derived from an EMBL/GenBank/DDBJ whole genome shotgun (WGS) entry which is preliminary data.</text>
</comment>
<proteinExistence type="predicted"/>
<evidence type="ECO:0000256" key="1">
    <source>
        <dbReference type="SAM" id="MobiDB-lite"/>
    </source>
</evidence>
<dbReference type="OrthoDB" id="10030083at2759"/>
<dbReference type="Proteomes" id="UP000683360">
    <property type="component" value="Unassembled WGS sequence"/>
</dbReference>
<evidence type="ECO:0000256" key="2">
    <source>
        <dbReference type="SAM" id="Phobius"/>
    </source>
</evidence>
<dbReference type="SUPFAM" id="SSF48317">
    <property type="entry name" value="Acid phosphatase/Vanadium-dependent haloperoxidase"/>
    <property type="match status" value="1"/>
</dbReference>
<accession>A0A8S3RFW5</accession>
<name>A0A8S3RFW5_MYTED</name>
<evidence type="ECO:0000313" key="4">
    <source>
        <dbReference type="Proteomes" id="UP000683360"/>
    </source>
</evidence>
<dbReference type="GO" id="GO:0006644">
    <property type="term" value="P:phospholipid metabolic process"/>
    <property type="evidence" value="ECO:0007669"/>
    <property type="project" value="InterPro"/>
</dbReference>
<keyword evidence="4" id="KW-1185">Reference proteome</keyword>
<feature type="transmembrane region" description="Helical" evidence="2">
    <location>
        <begin position="57"/>
        <end position="76"/>
    </location>
</feature>
<feature type="transmembrane region" description="Helical" evidence="2">
    <location>
        <begin position="88"/>
        <end position="109"/>
    </location>
</feature>